<dbReference type="InterPro" id="IPR029062">
    <property type="entry name" value="Class_I_gatase-like"/>
</dbReference>
<keyword evidence="2" id="KW-0378">Hydrolase</keyword>
<comment type="function">
    <text evidence="2">The lipid II isoglutaminyl synthase complex catalyzes the formation of alpha-D-isoglutamine in the cell wall lipid II stem peptide. The GatD subunit catalyzes the hydrolysis of glutamine to glutamate and ammonia. The resulting ammonia molecule is channeled to the active site of MurT.</text>
</comment>
<dbReference type="SUPFAM" id="SSF52317">
    <property type="entry name" value="Class I glutamine amidotransferase-like"/>
    <property type="match status" value="1"/>
</dbReference>
<evidence type="ECO:0000313" key="5">
    <source>
        <dbReference type="Proteomes" id="UP000754495"/>
    </source>
</evidence>
<comment type="subunit">
    <text evidence="2">Forms a heterodimer with MurT.</text>
</comment>
<keyword evidence="2" id="KW-0961">Cell wall biogenesis/degradation</keyword>
<feature type="domain" description="CobB/CobQ-like glutamine amidotransferase" evidence="3">
    <location>
        <begin position="7"/>
        <end position="199"/>
    </location>
</feature>
<gene>
    <name evidence="2" type="primary">gatD</name>
    <name evidence="4" type="ORF">FHX46_003860</name>
</gene>
<dbReference type="EC" id="6.3.5.13" evidence="2"/>
<protein>
    <recommendedName>
        <fullName evidence="2">Lipid II isoglutaminyl synthase (glutamine-hydrolyzing) subunit GatD</fullName>
        <ecNumber evidence="2">6.3.5.13</ecNumber>
    </recommendedName>
    <alternativeName>
        <fullName evidence="2">Lipid II isoglutaminyl synthase glutaminase subunit</fullName>
        <ecNumber evidence="2">3.5.1.2</ecNumber>
    </alternativeName>
</protein>
<dbReference type="Gene3D" id="3.40.50.880">
    <property type="match status" value="1"/>
</dbReference>
<comment type="catalytic activity">
    <reaction evidence="2">
        <text>beta-D-GlcNAc-(1-&gt;4)-Mur2Ac(oyl-L-Ala-gamma-D-Glu-L-Lys-D-Ala-D-Ala)-di-trans,octa-cis-undecaprenyl diphosphate + L-glutamine + ATP + H2O = beta-D-GlcNAc-(1-&gt;4)-Mur2Ac(oyl-L-Ala-D-isoglutaminyl-L-Lys-D-Ala-D-Ala)-di-trans,octa-cis-undecaprenyl diphosphate + L-glutamate + ADP + phosphate + H(+)</text>
        <dbReference type="Rhea" id="RHEA:57928"/>
        <dbReference type="ChEBI" id="CHEBI:15377"/>
        <dbReference type="ChEBI" id="CHEBI:15378"/>
        <dbReference type="ChEBI" id="CHEBI:29985"/>
        <dbReference type="ChEBI" id="CHEBI:30616"/>
        <dbReference type="ChEBI" id="CHEBI:43474"/>
        <dbReference type="ChEBI" id="CHEBI:58359"/>
        <dbReference type="ChEBI" id="CHEBI:60033"/>
        <dbReference type="ChEBI" id="CHEBI:62233"/>
        <dbReference type="ChEBI" id="CHEBI:456216"/>
        <dbReference type="EC" id="6.3.5.13"/>
    </reaction>
</comment>
<evidence type="ECO:0000259" key="3">
    <source>
        <dbReference type="Pfam" id="PF07685"/>
    </source>
</evidence>
<keyword evidence="2" id="KW-0573">Peptidoglycan synthesis</keyword>
<feature type="active site" evidence="2">
    <location>
        <position position="192"/>
    </location>
</feature>
<reference evidence="4 5" key="1">
    <citation type="submission" date="2020-03" db="EMBL/GenBank/DDBJ databases">
        <title>Sequencing the genomes of 1000 actinobacteria strains.</title>
        <authorList>
            <person name="Klenk H.-P."/>
        </authorList>
    </citation>
    <scope>NUCLEOTIDE SEQUENCE [LARGE SCALE GENOMIC DNA]</scope>
    <source>
        <strain evidence="4 5">DSM 45668</strain>
    </source>
</reference>
<dbReference type="PROSITE" id="PS51274">
    <property type="entry name" value="GATASE_COBBQ"/>
    <property type="match status" value="1"/>
</dbReference>
<keyword evidence="2" id="KW-0436">Ligase</keyword>
<dbReference type="RefSeq" id="WP_167116917.1">
    <property type="nucleotide sequence ID" value="NZ_JAANOU010000001.1"/>
</dbReference>
<comment type="pathway">
    <text evidence="2">Cell wall biogenesis; peptidoglycan biosynthesis.</text>
</comment>
<dbReference type="HAMAP" id="MF_02213">
    <property type="entry name" value="Lipid_II_synth_GatD"/>
    <property type="match status" value="1"/>
</dbReference>
<dbReference type="EC" id="3.5.1.2" evidence="2"/>
<dbReference type="InterPro" id="IPR011698">
    <property type="entry name" value="GATase_3"/>
</dbReference>
<evidence type="ECO:0000256" key="1">
    <source>
        <dbReference type="ARBA" id="ARBA00022962"/>
    </source>
</evidence>
<dbReference type="Pfam" id="PF07685">
    <property type="entry name" value="GATase_3"/>
    <property type="match status" value="1"/>
</dbReference>
<dbReference type="PANTHER" id="PTHR21343:SF9">
    <property type="entry name" value="LIPID II ISOGLUTAMINYL SYNTHASE (GLUTAMINE-HYDROLYZING) SUBUNIT GATD"/>
    <property type="match status" value="1"/>
</dbReference>
<comment type="catalytic activity">
    <reaction evidence="2">
        <text>L-glutamine + H2O = L-glutamate + NH4(+)</text>
        <dbReference type="Rhea" id="RHEA:15889"/>
        <dbReference type="ChEBI" id="CHEBI:15377"/>
        <dbReference type="ChEBI" id="CHEBI:28938"/>
        <dbReference type="ChEBI" id="CHEBI:29985"/>
        <dbReference type="ChEBI" id="CHEBI:58359"/>
        <dbReference type="EC" id="3.5.1.2"/>
    </reaction>
</comment>
<keyword evidence="5" id="KW-1185">Reference proteome</keyword>
<proteinExistence type="inferred from homology"/>
<dbReference type="PANTHER" id="PTHR21343">
    <property type="entry name" value="DETHIOBIOTIN SYNTHETASE"/>
    <property type="match status" value="1"/>
</dbReference>
<organism evidence="4 5">
    <name type="scientific">Amycolatopsis viridis</name>
    <dbReference type="NCBI Taxonomy" id="185678"/>
    <lineage>
        <taxon>Bacteria</taxon>
        <taxon>Bacillati</taxon>
        <taxon>Actinomycetota</taxon>
        <taxon>Actinomycetes</taxon>
        <taxon>Pseudonocardiales</taxon>
        <taxon>Pseudonocardiaceae</taxon>
        <taxon>Amycolatopsis</taxon>
    </lineage>
</organism>
<evidence type="ECO:0000313" key="4">
    <source>
        <dbReference type="EMBL" id="NIH81330.1"/>
    </source>
</evidence>
<evidence type="ECO:0000256" key="2">
    <source>
        <dbReference type="HAMAP-Rule" id="MF_02213"/>
    </source>
</evidence>
<keyword evidence="2" id="KW-0133">Cell shape</keyword>
<comment type="similarity">
    <text evidence="2">Belongs to the CobB/CobQ family. GatD subfamily.</text>
</comment>
<dbReference type="CDD" id="cd01750">
    <property type="entry name" value="GATase1_CobQ"/>
    <property type="match status" value="1"/>
</dbReference>
<name>A0ABX0SXG5_9PSEU</name>
<feature type="active site" description="Nucleophile" evidence="2">
    <location>
        <position position="94"/>
    </location>
</feature>
<dbReference type="InterPro" id="IPR043702">
    <property type="entry name" value="Lipid_II_synth_GatD"/>
</dbReference>
<dbReference type="InterPro" id="IPR033949">
    <property type="entry name" value="CobQ_GATase1"/>
</dbReference>
<comment type="caution">
    <text evidence="4">The sequence shown here is derived from an EMBL/GenBank/DDBJ whole genome shotgun (WGS) entry which is preliminary data.</text>
</comment>
<sequence length="240" mass="24569">MGDSVLRIGLVLPDVLGTYGDSGNATVLRQRLRWRGMPAEVLEIGYGQPVPDSLDAYLLGGGEDEAQALACDYLRAHPGLCRAAARGSVVFGVCAGLQILGTSFVTGDGRRHDGLGLLDAITTPGRRRAVGEVVVDTAGGIGVGPLTGFENHLGITGVGPGSVPLGRVSAGAGNGDGGDGAVTGRVLATYLHGPVLARNPALADLLIGWMTGAPPAALPLPEVDELRRERLRAARGGTRR</sequence>
<dbReference type="Proteomes" id="UP000754495">
    <property type="component" value="Unassembled WGS sequence"/>
</dbReference>
<accession>A0ABX0SXG5</accession>
<keyword evidence="1 2" id="KW-0315">Glutamine amidotransferase</keyword>
<feature type="binding site" evidence="2">
    <location>
        <position position="128"/>
    </location>
    <ligand>
        <name>substrate</name>
    </ligand>
</feature>
<dbReference type="EMBL" id="JAANOU010000001">
    <property type="protein sequence ID" value="NIH81330.1"/>
    <property type="molecule type" value="Genomic_DNA"/>
</dbReference>